<dbReference type="SMART" id="SM00530">
    <property type="entry name" value="HTH_XRE"/>
    <property type="match status" value="1"/>
</dbReference>
<protein>
    <recommendedName>
        <fullName evidence="1">HTH cro/C1-type domain-containing protein</fullName>
    </recommendedName>
</protein>
<dbReference type="RefSeq" id="WP_125006335.1">
    <property type="nucleotide sequence ID" value="NZ_BHYK01000057.1"/>
</dbReference>
<dbReference type="OrthoDB" id="48775at2"/>
<proteinExistence type="predicted"/>
<name>A0A401UUC3_9CLOT</name>
<dbReference type="CDD" id="cd00093">
    <property type="entry name" value="HTH_XRE"/>
    <property type="match status" value="1"/>
</dbReference>
<reference evidence="2 3" key="1">
    <citation type="submission" date="2018-11" db="EMBL/GenBank/DDBJ databases">
        <title>Genome sequencing and assembly of Clostridium tagluense strain A121.</title>
        <authorList>
            <person name="Murakami T."/>
            <person name="Segawa T."/>
            <person name="Shcherbakova V.A."/>
            <person name="Mori H."/>
            <person name="Yoshimura Y."/>
        </authorList>
    </citation>
    <scope>NUCLEOTIDE SEQUENCE [LARGE SCALE GENOMIC DNA]</scope>
    <source>
        <strain evidence="2 3">A121</strain>
    </source>
</reference>
<keyword evidence="3" id="KW-1185">Reference proteome</keyword>
<dbReference type="Pfam" id="PF01381">
    <property type="entry name" value="HTH_3"/>
    <property type="match status" value="1"/>
</dbReference>
<comment type="caution">
    <text evidence="2">The sequence shown here is derived from an EMBL/GenBank/DDBJ whole genome shotgun (WGS) entry which is preliminary data.</text>
</comment>
<dbReference type="Gene3D" id="1.10.260.40">
    <property type="entry name" value="lambda repressor-like DNA-binding domains"/>
    <property type="match status" value="1"/>
</dbReference>
<dbReference type="Proteomes" id="UP000287872">
    <property type="component" value="Unassembled WGS sequence"/>
</dbReference>
<evidence type="ECO:0000313" key="2">
    <source>
        <dbReference type="EMBL" id="GCD13096.1"/>
    </source>
</evidence>
<organism evidence="2 3">
    <name type="scientific">Clostridium tagluense</name>
    <dbReference type="NCBI Taxonomy" id="360422"/>
    <lineage>
        <taxon>Bacteria</taxon>
        <taxon>Bacillati</taxon>
        <taxon>Bacillota</taxon>
        <taxon>Clostridia</taxon>
        <taxon>Eubacteriales</taxon>
        <taxon>Clostridiaceae</taxon>
        <taxon>Clostridium</taxon>
    </lineage>
</organism>
<sequence length="73" mass="8546">MLKLTMLRIQGNLKQEKVALHIGKSRSTLSSYENGKIIPPYKIILKLKKILNYFEDDLLEEVDYKKKIVRAVK</sequence>
<dbReference type="EMBL" id="BHYK01000057">
    <property type="protein sequence ID" value="GCD13096.1"/>
    <property type="molecule type" value="Genomic_DNA"/>
</dbReference>
<dbReference type="InterPro" id="IPR010982">
    <property type="entry name" value="Lambda_DNA-bd_dom_sf"/>
</dbReference>
<dbReference type="PROSITE" id="PS50943">
    <property type="entry name" value="HTH_CROC1"/>
    <property type="match status" value="1"/>
</dbReference>
<evidence type="ECO:0000259" key="1">
    <source>
        <dbReference type="PROSITE" id="PS50943"/>
    </source>
</evidence>
<gene>
    <name evidence="2" type="ORF">Ctaglu_47190</name>
</gene>
<dbReference type="AlphaFoldDB" id="A0A401UUC3"/>
<evidence type="ECO:0000313" key="3">
    <source>
        <dbReference type="Proteomes" id="UP000287872"/>
    </source>
</evidence>
<accession>A0A401UUC3</accession>
<dbReference type="InterPro" id="IPR001387">
    <property type="entry name" value="Cro/C1-type_HTH"/>
</dbReference>
<dbReference type="SUPFAM" id="SSF47413">
    <property type="entry name" value="lambda repressor-like DNA-binding domains"/>
    <property type="match status" value="1"/>
</dbReference>
<feature type="domain" description="HTH cro/C1-type" evidence="1">
    <location>
        <begin position="4"/>
        <end position="58"/>
    </location>
</feature>
<dbReference type="GO" id="GO:0003677">
    <property type="term" value="F:DNA binding"/>
    <property type="evidence" value="ECO:0007669"/>
    <property type="project" value="InterPro"/>
</dbReference>